<name>A0ABR2U477_9ROSI</name>
<sequence length="364" mass="41248">MAQFCQVTNDDARKLEYEDTSSEKYEETNLLDEVNIYFDISKLLELVSREIGAPKASSEEPPNLELKQLPSQLRYVPTSKVKGATEPKHYWGSEFDQSKAEQEHVVGKRGRGLSAKLIARTSSPSSLNQDSSFLHQRSMATTSTPNKVFFNEEIHMKYDEQFASRSLIFKTSFDTKNEPNVDFTPEFMLVHNVSKLDSDKALAVKRTLIMTTTGRQLTEVESKDKGKGKVKETTPKPRVVSDLYANRFVGIASKNHSKPRGYLTKVGKNGDQEHYALHYLHNWNIALRETLLSLSPGVMPVFPIFPVDLFAERTVKPANPTAILPPHQMSPMLGQMAYINAQRKNKIVDPTKDPCTKIRSERKR</sequence>
<reference evidence="1 2" key="1">
    <citation type="journal article" date="2024" name="G3 (Bethesda)">
        <title>Genome assembly of Hibiscus sabdariffa L. provides insights into metabolisms of medicinal natural products.</title>
        <authorList>
            <person name="Kim T."/>
        </authorList>
    </citation>
    <scope>NUCLEOTIDE SEQUENCE [LARGE SCALE GENOMIC DNA]</scope>
    <source>
        <strain evidence="1">TK-2024</strain>
        <tissue evidence="1">Old leaves</tissue>
    </source>
</reference>
<dbReference type="EMBL" id="JBBPBN010000002">
    <property type="protein sequence ID" value="KAK9044518.1"/>
    <property type="molecule type" value="Genomic_DNA"/>
</dbReference>
<keyword evidence="2" id="KW-1185">Reference proteome</keyword>
<evidence type="ECO:0000313" key="1">
    <source>
        <dbReference type="EMBL" id="KAK9044518.1"/>
    </source>
</evidence>
<organism evidence="1 2">
    <name type="scientific">Hibiscus sabdariffa</name>
    <name type="common">roselle</name>
    <dbReference type="NCBI Taxonomy" id="183260"/>
    <lineage>
        <taxon>Eukaryota</taxon>
        <taxon>Viridiplantae</taxon>
        <taxon>Streptophyta</taxon>
        <taxon>Embryophyta</taxon>
        <taxon>Tracheophyta</taxon>
        <taxon>Spermatophyta</taxon>
        <taxon>Magnoliopsida</taxon>
        <taxon>eudicotyledons</taxon>
        <taxon>Gunneridae</taxon>
        <taxon>Pentapetalae</taxon>
        <taxon>rosids</taxon>
        <taxon>malvids</taxon>
        <taxon>Malvales</taxon>
        <taxon>Malvaceae</taxon>
        <taxon>Malvoideae</taxon>
        <taxon>Hibiscus</taxon>
    </lineage>
</organism>
<evidence type="ECO:0000313" key="2">
    <source>
        <dbReference type="Proteomes" id="UP001396334"/>
    </source>
</evidence>
<dbReference type="Proteomes" id="UP001396334">
    <property type="component" value="Unassembled WGS sequence"/>
</dbReference>
<comment type="caution">
    <text evidence="1">The sequence shown here is derived from an EMBL/GenBank/DDBJ whole genome shotgun (WGS) entry which is preliminary data.</text>
</comment>
<proteinExistence type="predicted"/>
<gene>
    <name evidence="1" type="ORF">V6N11_058418</name>
</gene>
<protein>
    <submittedName>
        <fullName evidence="1">Uncharacterized protein</fullName>
    </submittedName>
</protein>
<accession>A0ABR2U477</accession>